<comment type="caution">
    <text evidence="2">The sequence shown here is derived from an EMBL/GenBank/DDBJ whole genome shotgun (WGS) entry which is preliminary data.</text>
</comment>
<name>A0A2P2GN28_STREW</name>
<keyword evidence="1" id="KW-0732">Signal</keyword>
<evidence type="ECO:0000313" key="3">
    <source>
        <dbReference type="Proteomes" id="UP000265325"/>
    </source>
</evidence>
<proteinExistence type="predicted"/>
<evidence type="ECO:0008006" key="4">
    <source>
        <dbReference type="Google" id="ProtNLM"/>
    </source>
</evidence>
<sequence length="109" mass="10788">MQARQRVAGAVAALVLGAGGLLTAAPPAAAAPSSETALSCSAQLITGSAGHKGANIRCTGGSFTGVIDCQRTDTGYTYRHFGNRAGSGGTSTVWCDLTARVIYAGGTPS</sequence>
<evidence type="ECO:0000313" key="2">
    <source>
        <dbReference type="EMBL" id="KKZ72910.1"/>
    </source>
</evidence>
<dbReference type="AlphaFoldDB" id="A0A2P2GN28"/>
<organism evidence="2 3">
    <name type="scientific">Streptomyces showdoensis</name>
    <dbReference type="NCBI Taxonomy" id="68268"/>
    <lineage>
        <taxon>Bacteria</taxon>
        <taxon>Bacillati</taxon>
        <taxon>Actinomycetota</taxon>
        <taxon>Actinomycetes</taxon>
        <taxon>Kitasatosporales</taxon>
        <taxon>Streptomycetaceae</taxon>
        <taxon>Streptomyces</taxon>
    </lineage>
</organism>
<reference evidence="2 3" key="1">
    <citation type="submission" date="2015-05" db="EMBL/GenBank/DDBJ databases">
        <title>Draft Genome assembly of Streptomyces showdoensis.</title>
        <authorList>
            <person name="Thapa K.K."/>
            <person name="Metsa-Ketela M."/>
        </authorList>
    </citation>
    <scope>NUCLEOTIDE SEQUENCE [LARGE SCALE GENOMIC DNA]</scope>
    <source>
        <strain evidence="2 3">ATCC 15227</strain>
    </source>
</reference>
<gene>
    <name evidence="2" type="ORF">VO63_15255</name>
</gene>
<dbReference type="EMBL" id="LAQS01000021">
    <property type="protein sequence ID" value="KKZ72910.1"/>
    <property type="molecule type" value="Genomic_DNA"/>
</dbReference>
<evidence type="ECO:0000256" key="1">
    <source>
        <dbReference type="SAM" id="SignalP"/>
    </source>
</evidence>
<accession>A0A2P2GN28</accession>
<keyword evidence="3" id="KW-1185">Reference proteome</keyword>
<protein>
    <recommendedName>
        <fullName evidence="4">Secreted protein</fullName>
    </recommendedName>
</protein>
<dbReference type="Proteomes" id="UP000265325">
    <property type="component" value="Unassembled WGS sequence"/>
</dbReference>
<dbReference type="RefSeq" id="WP_046908320.1">
    <property type="nucleotide sequence ID" value="NZ_BAAAXG010000028.1"/>
</dbReference>
<feature type="signal peptide" evidence="1">
    <location>
        <begin position="1"/>
        <end position="30"/>
    </location>
</feature>
<feature type="chain" id="PRO_5015153919" description="Secreted protein" evidence="1">
    <location>
        <begin position="31"/>
        <end position="109"/>
    </location>
</feature>
<dbReference type="OrthoDB" id="4293789at2"/>